<dbReference type="AlphaFoldDB" id="A0A7C3KIK4"/>
<feature type="compositionally biased region" description="Low complexity" evidence="1">
    <location>
        <begin position="188"/>
        <end position="209"/>
    </location>
</feature>
<dbReference type="PANTHER" id="PTHR34475:SF1">
    <property type="entry name" value="CYTOSKELETON PROTEIN RODZ"/>
    <property type="match status" value="1"/>
</dbReference>
<dbReference type="CDD" id="cd00093">
    <property type="entry name" value="HTH_XRE"/>
    <property type="match status" value="1"/>
</dbReference>
<proteinExistence type="predicted"/>
<feature type="domain" description="Cytoskeleton protein RodZ-like C-terminal" evidence="3">
    <location>
        <begin position="223"/>
        <end position="293"/>
    </location>
</feature>
<keyword evidence="2" id="KW-1133">Transmembrane helix</keyword>
<evidence type="ECO:0000259" key="3">
    <source>
        <dbReference type="Pfam" id="PF13464"/>
    </source>
</evidence>
<dbReference type="Pfam" id="PF13413">
    <property type="entry name" value="HTH_25"/>
    <property type="match status" value="1"/>
</dbReference>
<organism evidence="4">
    <name type="scientific">Oscillatoriales cyanobacterium SpSt-418</name>
    <dbReference type="NCBI Taxonomy" id="2282169"/>
    <lineage>
        <taxon>Bacteria</taxon>
        <taxon>Bacillati</taxon>
        <taxon>Cyanobacteriota</taxon>
        <taxon>Cyanophyceae</taxon>
        <taxon>Oscillatoriophycideae</taxon>
        <taxon>Oscillatoriales</taxon>
    </lineage>
</organism>
<dbReference type="Gene3D" id="1.10.260.40">
    <property type="entry name" value="lambda repressor-like DNA-binding domains"/>
    <property type="match status" value="1"/>
</dbReference>
<dbReference type="Pfam" id="PF13464">
    <property type="entry name" value="RodZ_C"/>
    <property type="match status" value="1"/>
</dbReference>
<dbReference type="EMBL" id="DSRU01000345">
    <property type="protein sequence ID" value="HFN00832.1"/>
    <property type="molecule type" value="Genomic_DNA"/>
</dbReference>
<keyword evidence="2" id="KW-0812">Transmembrane</keyword>
<dbReference type="InterPro" id="IPR025194">
    <property type="entry name" value="RodZ-like_C"/>
</dbReference>
<protein>
    <submittedName>
        <fullName evidence="4">Helix-turn-helix domain-containing protein</fullName>
    </submittedName>
</protein>
<feature type="region of interest" description="Disordered" evidence="1">
    <location>
        <begin position="173"/>
        <end position="216"/>
    </location>
</feature>
<dbReference type="InterPro" id="IPR001387">
    <property type="entry name" value="Cro/C1-type_HTH"/>
</dbReference>
<evidence type="ECO:0000256" key="2">
    <source>
        <dbReference type="SAM" id="Phobius"/>
    </source>
</evidence>
<name>A0A7C3KIK4_9CYAN</name>
<dbReference type="InterPro" id="IPR010982">
    <property type="entry name" value="Lambda_DNA-bd_dom_sf"/>
</dbReference>
<sequence>MVGFILLNREGLSDVPMKGLTSAQIEQLKGIVDQLKLEREKQGVLLEEIALKTYVPLRQLQALEKGDVNILPEPVFVQGFIRRYADALGLDGMALSKSFEFQPTTAPQSVSSVEVETPLPPQREVYLPKPADPPRQPKVRSPQTGLNPLSLIAAGAAALLIGFGIFELTRPKQATRPQATTPDTEVGTIQSAPSPSPTTSPTISPSPAQKPATEVTAPVQVSINATERSWLEVYVDGKAQPEISEVVDEGYQKIWTAKKSLRVKTGNAGGIEVGYNTAAPKVMGAAGEVKEMTYVPNLPEPSSLP</sequence>
<feature type="region of interest" description="Disordered" evidence="1">
    <location>
        <begin position="106"/>
        <end position="143"/>
    </location>
</feature>
<dbReference type="PANTHER" id="PTHR34475">
    <property type="match status" value="1"/>
</dbReference>
<dbReference type="InterPro" id="IPR050400">
    <property type="entry name" value="Bact_Cytoskel_RodZ"/>
</dbReference>
<accession>A0A7C3KIK4</accession>
<keyword evidence="2" id="KW-0472">Membrane</keyword>
<comment type="caution">
    <text evidence="4">The sequence shown here is derived from an EMBL/GenBank/DDBJ whole genome shotgun (WGS) entry which is preliminary data.</text>
</comment>
<feature type="transmembrane region" description="Helical" evidence="2">
    <location>
        <begin position="145"/>
        <end position="166"/>
    </location>
</feature>
<evidence type="ECO:0000256" key="1">
    <source>
        <dbReference type="SAM" id="MobiDB-lite"/>
    </source>
</evidence>
<evidence type="ECO:0000313" key="4">
    <source>
        <dbReference type="EMBL" id="HFN00832.1"/>
    </source>
</evidence>
<gene>
    <name evidence="4" type="ORF">ENR64_24370</name>
</gene>
<dbReference type="GO" id="GO:0003677">
    <property type="term" value="F:DNA binding"/>
    <property type="evidence" value="ECO:0007669"/>
    <property type="project" value="InterPro"/>
</dbReference>
<reference evidence="4" key="1">
    <citation type="journal article" date="2020" name="mSystems">
        <title>Genome- and Community-Level Interaction Insights into Carbon Utilization and Element Cycling Functions of Hydrothermarchaeota in Hydrothermal Sediment.</title>
        <authorList>
            <person name="Zhou Z."/>
            <person name="Liu Y."/>
            <person name="Xu W."/>
            <person name="Pan J."/>
            <person name="Luo Z.H."/>
            <person name="Li M."/>
        </authorList>
    </citation>
    <scope>NUCLEOTIDE SEQUENCE [LARGE SCALE GENOMIC DNA]</scope>
    <source>
        <strain evidence="4">SpSt-418</strain>
    </source>
</reference>